<dbReference type="Gene3D" id="3.40.50.10070">
    <property type="entry name" value="TolB, N-terminal domain"/>
    <property type="match status" value="1"/>
</dbReference>
<evidence type="ECO:0000313" key="3">
    <source>
        <dbReference type="Proteomes" id="UP001165423"/>
    </source>
</evidence>
<evidence type="ECO:0000256" key="1">
    <source>
        <dbReference type="SAM" id="Phobius"/>
    </source>
</evidence>
<gene>
    <name evidence="2" type="ORF">MQC88_07380</name>
</gene>
<keyword evidence="1" id="KW-0472">Membrane</keyword>
<dbReference type="Proteomes" id="UP001165423">
    <property type="component" value="Unassembled WGS sequence"/>
</dbReference>
<evidence type="ECO:0000313" key="2">
    <source>
        <dbReference type="EMBL" id="MCJ0825777.1"/>
    </source>
</evidence>
<evidence type="ECO:0008006" key="4">
    <source>
        <dbReference type="Google" id="ProtNLM"/>
    </source>
</evidence>
<protein>
    <recommendedName>
        <fullName evidence="4">TolB-like protein</fullName>
    </recommendedName>
</protein>
<keyword evidence="1" id="KW-1133">Transmembrane helix</keyword>
<feature type="transmembrane region" description="Helical" evidence="1">
    <location>
        <begin position="57"/>
        <end position="78"/>
    </location>
</feature>
<reference evidence="2 3" key="1">
    <citation type="submission" date="2022-03" db="EMBL/GenBank/DDBJ databases">
        <title>Luteimonas soily sp. nov., a novel bacterium isolated from the soil.</title>
        <authorList>
            <person name="Zhang X."/>
        </authorList>
    </citation>
    <scope>NUCLEOTIDE SEQUENCE [LARGE SCALE GENOMIC DNA]</scope>
    <source>
        <strain evidence="2 3">50</strain>
    </source>
</reference>
<dbReference type="SUPFAM" id="SSF48452">
    <property type="entry name" value="TPR-like"/>
    <property type="match status" value="1"/>
</dbReference>
<sequence>MGRVVRDQGHGMRWLGQLARRKVLKVGAVYLATAWVLLQLTDIVAPALELPGWTLRMVLWLLMLGFPVAVILAWYFNLGDRGLEREREDGADAPAPRTRKRDWALLAAIAVLGIGVGGAAQRLLATFGSPPPAQATAAKAIAPTAAGTSVAVLPFVNMGGAVEDGYFADGLSEEILNSLANTPGLKVAGRTSSFSYKGRDQDIRKIGRELGVAHVIEGSVRRQGRTLRVTAQLIKADDGFHLWSQTFDRKLDDALAIQSEIAAAVADKLQLSVLPSSGGTVALDSLSQQAYLQALGLIGESSQESLVRAVELLRPLQRAHPEFIPAYLPLADSVQRLGWYGRVPWLQAFEEMETLSAEASRRAPGDLDVRVLGALIPFARNDLAPSYRGYERILATHRQLADAAPNHPLLQLNTADAARILDQPELALRYSERYVALEPRDPKGHVTTALALRGMGRDEEAATAFRRAIDVSPRFDAAYWELARHFARVGRYGEALVVAAACRQAGGRGCSATLADMYRILRQPALARAAERGSGHPMQASYDAFEAERRRGGYRAALAWLQRQGGEGESFKRYFGDDLATAALESREYEALIELRGELSPGVVDLQEPLLGSNLDGANEVGIAMLRSGRQADARRMFQRVVEATRRLPPAARRRLSQLPEAVALAWLGDREAAMAVVRREVAAGWVCEYYLTRTNVDAPDPLVEPLRDLPEFQRLMQAVRGRNARAFSALQASGRPLLPGADPAAAVEQ</sequence>
<name>A0ABT0A470_9GAMM</name>
<organism evidence="2 3">
    <name type="scientific">Cognatiluteimonas sedimenti</name>
    <dbReference type="NCBI Taxonomy" id="2927791"/>
    <lineage>
        <taxon>Bacteria</taxon>
        <taxon>Pseudomonadati</taxon>
        <taxon>Pseudomonadota</taxon>
        <taxon>Gammaproteobacteria</taxon>
        <taxon>Lysobacterales</taxon>
        <taxon>Lysobacteraceae</taxon>
        <taxon>Cognatiluteimonas</taxon>
    </lineage>
</organism>
<dbReference type="InterPro" id="IPR011990">
    <property type="entry name" value="TPR-like_helical_dom_sf"/>
</dbReference>
<proteinExistence type="predicted"/>
<keyword evidence="1" id="KW-0812">Transmembrane</keyword>
<feature type="transmembrane region" description="Helical" evidence="1">
    <location>
        <begin position="23"/>
        <end position="45"/>
    </location>
</feature>
<dbReference type="Gene3D" id="1.25.40.10">
    <property type="entry name" value="Tetratricopeptide repeat domain"/>
    <property type="match status" value="1"/>
</dbReference>
<feature type="transmembrane region" description="Helical" evidence="1">
    <location>
        <begin position="103"/>
        <end position="124"/>
    </location>
</feature>
<comment type="caution">
    <text evidence="2">The sequence shown here is derived from an EMBL/GenBank/DDBJ whole genome shotgun (WGS) entry which is preliminary data.</text>
</comment>
<keyword evidence="3" id="KW-1185">Reference proteome</keyword>
<dbReference type="EMBL" id="JALGCL010000002">
    <property type="protein sequence ID" value="MCJ0825777.1"/>
    <property type="molecule type" value="Genomic_DNA"/>
</dbReference>
<accession>A0ABT0A470</accession>
<dbReference type="RefSeq" id="WP_243320631.1">
    <property type="nucleotide sequence ID" value="NZ_JALGCL010000002.1"/>
</dbReference>